<dbReference type="Proteomes" id="UP000014500">
    <property type="component" value="Unassembled WGS sequence"/>
</dbReference>
<keyword evidence="5 8" id="KW-0106">Calcium</keyword>
<dbReference type="FunFam" id="2.60.40.60:FF:000106">
    <property type="entry name" value="FAT atypical cadherin 4"/>
    <property type="match status" value="1"/>
</dbReference>
<reference evidence="11" key="1">
    <citation type="submission" date="2011-05" db="EMBL/GenBank/DDBJ databases">
        <authorList>
            <person name="Richards S.R."/>
            <person name="Qu J."/>
            <person name="Jiang H."/>
            <person name="Jhangiani S.N."/>
            <person name="Agravi P."/>
            <person name="Goodspeed R."/>
            <person name="Gross S."/>
            <person name="Mandapat C."/>
            <person name="Jackson L."/>
            <person name="Mathew T."/>
            <person name="Pu L."/>
            <person name="Thornton R."/>
            <person name="Saada N."/>
            <person name="Wilczek-Boney K.B."/>
            <person name="Lee S."/>
            <person name="Kovar C."/>
            <person name="Wu Y."/>
            <person name="Scherer S.E."/>
            <person name="Worley K.C."/>
            <person name="Muzny D.M."/>
            <person name="Gibbs R."/>
        </authorList>
    </citation>
    <scope>NUCLEOTIDE SEQUENCE</scope>
    <source>
        <strain evidence="11">Brora</strain>
    </source>
</reference>
<dbReference type="InterPro" id="IPR039808">
    <property type="entry name" value="Cadherin"/>
</dbReference>
<dbReference type="GO" id="GO:0007156">
    <property type="term" value="P:homophilic cell adhesion via plasma membrane adhesion molecules"/>
    <property type="evidence" value="ECO:0007669"/>
    <property type="project" value="InterPro"/>
</dbReference>
<evidence type="ECO:0000256" key="5">
    <source>
        <dbReference type="ARBA" id="ARBA00022837"/>
    </source>
</evidence>
<evidence type="ECO:0000256" key="2">
    <source>
        <dbReference type="ARBA" id="ARBA00022692"/>
    </source>
</evidence>
<keyword evidence="6" id="KW-1133">Transmembrane helix</keyword>
<dbReference type="STRING" id="126957.T1JHQ6"/>
<comment type="subcellular location">
    <subcellularLocation>
        <location evidence="1">Membrane</location>
        <topology evidence="1">Single-pass membrane protein</topology>
    </subcellularLocation>
</comment>
<accession>T1JHQ6</accession>
<organism evidence="10 11">
    <name type="scientific">Strigamia maritima</name>
    <name type="common">European centipede</name>
    <name type="synonym">Geophilus maritimus</name>
    <dbReference type="NCBI Taxonomy" id="126957"/>
    <lineage>
        <taxon>Eukaryota</taxon>
        <taxon>Metazoa</taxon>
        <taxon>Ecdysozoa</taxon>
        <taxon>Arthropoda</taxon>
        <taxon>Myriapoda</taxon>
        <taxon>Chilopoda</taxon>
        <taxon>Pleurostigmophora</taxon>
        <taxon>Geophilomorpha</taxon>
        <taxon>Linotaeniidae</taxon>
        <taxon>Strigamia</taxon>
    </lineage>
</organism>
<dbReference type="FunFam" id="2.60.40.60:FF:000033">
    <property type="entry name" value="FAT atypical cadherin 1"/>
    <property type="match status" value="1"/>
</dbReference>
<dbReference type="GO" id="GO:0008104">
    <property type="term" value="P:intracellular protein localization"/>
    <property type="evidence" value="ECO:0007669"/>
    <property type="project" value="UniProtKB-ARBA"/>
</dbReference>
<dbReference type="Gene3D" id="2.60.40.60">
    <property type="entry name" value="Cadherins"/>
    <property type="match status" value="3"/>
</dbReference>
<dbReference type="PANTHER" id="PTHR24027">
    <property type="entry name" value="CADHERIN-23"/>
    <property type="match status" value="1"/>
</dbReference>
<feature type="domain" description="Cadherin" evidence="9">
    <location>
        <begin position="90"/>
        <end position="193"/>
    </location>
</feature>
<dbReference type="CDD" id="cd11304">
    <property type="entry name" value="Cadherin_repeat"/>
    <property type="match status" value="3"/>
</dbReference>
<evidence type="ECO:0000259" key="9">
    <source>
        <dbReference type="PROSITE" id="PS50268"/>
    </source>
</evidence>
<reference evidence="10" key="2">
    <citation type="submission" date="2015-02" db="UniProtKB">
        <authorList>
            <consortium name="EnsemblMetazoa"/>
        </authorList>
    </citation>
    <scope>IDENTIFICATION</scope>
</reference>
<dbReference type="PROSITE" id="PS50268">
    <property type="entry name" value="CADHERIN_2"/>
    <property type="match status" value="3"/>
</dbReference>
<keyword evidence="11" id="KW-1185">Reference proteome</keyword>
<dbReference type="InterPro" id="IPR015919">
    <property type="entry name" value="Cadherin-like_sf"/>
</dbReference>
<sequence>MAYMVFRYISATDADCGVNGMVNYTLDEERTKEFLVQPLTGKVCVNLPLDHETRSTYEFPVLATDRGGESTSAMVKIQVTDINDNSPIFYPREYNVSLRENVLETVPIVIIVATDADSGAFGTVTYRIVSGNVHQLFRIDSTTGELFMNERLNKRNAMHHLTVSAVDGGGRDSQGHAHIWVSVIDSHQRPPTFKHSRYNLSIREDAPIHSDVGIVRAITSDRDAGNLHYSIYSGDPNGYFSIEPQTGRISTNKVLDHEKHPFILLNVQAQSGRPPSYG</sequence>
<keyword evidence="4" id="KW-0677">Repeat</keyword>
<dbReference type="AlphaFoldDB" id="T1JHQ6"/>
<feature type="domain" description="Cadherin" evidence="9">
    <location>
        <begin position="194"/>
        <end position="269"/>
    </location>
</feature>
<feature type="domain" description="Cadherin" evidence="9">
    <location>
        <begin position="9"/>
        <end position="89"/>
    </location>
</feature>
<evidence type="ECO:0000256" key="1">
    <source>
        <dbReference type="ARBA" id="ARBA00004167"/>
    </source>
</evidence>
<dbReference type="GO" id="GO:0016342">
    <property type="term" value="C:catenin complex"/>
    <property type="evidence" value="ECO:0007669"/>
    <property type="project" value="TreeGrafter"/>
</dbReference>
<evidence type="ECO:0000256" key="3">
    <source>
        <dbReference type="ARBA" id="ARBA00022729"/>
    </source>
</evidence>
<dbReference type="PROSITE" id="PS00232">
    <property type="entry name" value="CADHERIN_1"/>
    <property type="match status" value="1"/>
</dbReference>
<keyword evidence="2" id="KW-0812">Transmembrane</keyword>
<evidence type="ECO:0000256" key="7">
    <source>
        <dbReference type="ARBA" id="ARBA00023136"/>
    </source>
</evidence>
<dbReference type="GO" id="GO:0045296">
    <property type="term" value="F:cadherin binding"/>
    <property type="evidence" value="ECO:0007669"/>
    <property type="project" value="TreeGrafter"/>
</dbReference>
<keyword evidence="3" id="KW-0732">Signal</keyword>
<dbReference type="eggNOG" id="KOG3594">
    <property type="taxonomic scope" value="Eukaryota"/>
</dbReference>
<name>T1JHQ6_STRMM</name>
<dbReference type="HOGENOM" id="CLU_087498_0_0_1"/>
<proteinExistence type="predicted"/>
<dbReference type="EnsemblMetazoa" id="SMAR013387-RA">
    <property type="protein sequence ID" value="SMAR013387-PA"/>
    <property type="gene ID" value="SMAR013387"/>
</dbReference>
<evidence type="ECO:0000256" key="4">
    <source>
        <dbReference type="ARBA" id="ARBA00022737"/>
    </source>
</evidence>
<dbReference type="GO" id="GO:0016477">
    <property type="term" value="P:cell migration"/>
    <property type="evidence" value="ECO:0007669"/>
    <property type="project" value="TreeGrafter"/>
</dbReference>
<evidence type="ECO:0000256" key="6">
    <source>
        <dbReference type="ARBA" id="ARBA00022989"/>
    </source>
</evidence>
<dbReference type="InterPro" id="IPR020894">
    <property type="entry name" value="Cadherin_CS"/>
</dbReference>
<dbReference type="InterPro" id="IPR002126">
    <property type="entry name" value="Cadherin-like_dom"/>
</dbReference>
<dbReference type="SUPFAM" id="SSF49313">
    <property type="entry name" value="Cadherin-like"/>
    <property type="match status" value="3"/>
</dbReference>
<dbReference type="PANTHER" id="PTHR24027:SF442">
    <property type="entry name" value="PROTOCADHERIN-15 ISOFORM X1"/>
    <property type="match status" value="1"/>
</dbReference>
<dbReference type="OMA" id="YRIATIH"/>
<dbReference type="PhylomeDB" id="T1JHQ6"/>
<dbReference type="EMBL" id="JH431166">
    <property type="status" value="NOT_ANNOTATED_CDS"/>
    <property type="molecule type" value="Genomic_DNA"/>
</dbReference>
<protein>
    <recommendedName>
        <fullName evidence="9">Cadherin domain-containing protein</fullName>
    </recommendedName>
</protein>
<dbReference type="SMART" id="SM00112">
    <property type="entry name" value="CA"/>
    <property type="match status" value="3"/>
</dbReference>
<dbReference type="Pfam" id="PF00028">
    <property type="entry name" value="Cadherin"/>
    <property type="match status" value="3"/>
</dbReference>
<evidence type="ECO:0000256" key="8">
    <source>
        <dbReference type="PROSITE-ProRule" id="PRU00043"/>
    </source>
</evidence>
<evidence type="ECO:0000313" key="11">
    <source>
        <dbReference type="Proteomes" id="UP000014500"/>
    </source>
</evidence>
<dbReference type="GO" id="GO:0008013">
    <property type="term" value="F:beta-catenin binding"/>
    <property type="evidence" value="ECO:0007669"/>
    <property type="project" value="TreeGrafter"/>
</dbReference>
<dbReference type="FunFam" id="2.60.40.60:FF:000060">
    <property type="entry name" value="Putative cadherin-23"/>
    <property type="match status" value="1"/>
</dbReference>
<dbReference type="GO" id="GO:0005509">
    <property type="term" value="F:calcium ion binding"/>
    <property type="evidence" value="ECO:0007669"/>
    <property type="project" value="UniProtKB-UniRule"/>
</dbReference>
<dbReference type="PRINTS" id="PR00205">
    <property type="entry name" value="CADHERIN"/>
</dbReference>
<evidence type="ECO:0000313" key="10">
    <source>
        <dbReference type="EnsemblMetazoa" id="SMAR013387-PA"/>
    </source>
</evidence>
<keyword evidence="7" id="KW-0472">Membrane</keyword>